<dbReference type="Gene3D" id="3.40.50.1820">
    <property type="entry name" value="alpha/beta hydrolase"/>
    <property type="match status" value="1"/>
</dbReference>
<dbReference type="PRINTS" id="PR00111">
    <property type="entry name" value="ABHYDROLASE"/>
</dbReference>
<dbReference type="InterPro" id="IPR022742">
    <property type="entry name" value="Hydrolase_4"/>
</dbReference>
<dbReference type="PANTHER" id="PTHR11614">
    <property type="entry name" value="PHOSPHOLIPASE-RELATED"/>
    <property type="match status" value="1"/>
</dbReference>
<evidence type="ECO:0000313" key="4">
    <source>
        <dbReference type="EMBL" id="MFC7088589.1"/>
    </source>
</evidence>
<dbReference type="RefSeq" id="WP_346063207.1">
    <property type="nucleotide sequence ID" value="NZ_BAAADR010000015.1"/>
</dbReference>
<accession>A0ABW2EUD3</accession>
<protein>
    <submittedName>
        <fullName evidence="4">Lysophospholipase</fullName>
    </submittedName>
</protein>
<name>A0ABW2EUD3_9GAMM</name>
<feature type="domain" description="Serine aminopeptidase S33" evidence="3">
    <location>
        <begin position="54"/>
        <end position="287"/>
    </location>
</feature>
<evidence type="ECO:0000256" key="2">
    <source>
        <dbReference type="SAM" id="SignalP"/>
    </source>
</evidence>
<comment type="caution">
    <text evidence="4">The sequence shown here is derived from an EMBL/GenBank/DDBJ whole genome shotgun (WGS) entry which is preliminary data.</text>
</comment>
<keyword evidence="2" id="KW-0732">Signal</keyword>
<dbReference type="PROSITE" id="PS51257">
    <property type="entry name" value="PROKAR_LIPOPROTEIN"/>
    <property type="match status" value="1"/>
</dbReference>
<dbReference type="EMBL" id="JBHSZP010000003">
    <property type="protein sequence ID" value="MFC7088589.1"/>
    <property type="molecule type" value="Genomic_DNA"/>
</dbReference>
<evidence type="ECO:0000313" key="5">
    <source>
        <dbReference type="Proteomes" id="UP001596411"/>
    </source>
</evidence>
<dbReference type="InterPro" id="IPR051044">
    <property type="entry name" value="MAG_DAG_Lipase"/>
</dbReference>
<evidence type="ECO:0000256" key="1">
    <source>
        <dbReference type="SAM" id="MobiDB-lite"/>
    </source>
</evidence>
<sequence length="327" mass="35654">MRLPWLTALLAFALGGCATQGASPSFDLPPPYAGYVEVAEDRRLPYRQWLPDNEPRALVLALHGFNDHAGSFTLLGEALSARGIALYAYDQRGFGTTGTRGHWPGEAALVADARAMLAWLEAQYPTTPRYLLGKSMGAAVALRVLAERPPVAGGLLVAPAVWGRNTMPWYQRLGLWLGMRLAPEARFSARTARRLGIEPTDDPEIRRQLARDPLLLRSARIEALDGVARLMDAALAAAPDQPGPLLLLYGEADQVIPGAAVCTLLADLPPPPAWRLALYPEGYHMLTRYRGRAQTEADLTAWLRDPAAPLPSGQEVTPETAERRLCR</sequence>
<dbReference type="InterPro" id="IPR029058">
    <property type="entry name" value="AB_hydrolase_fold"/>
</dbReference>
<organism evidence="4 5">
    <name type="scientific">Halomonas salifodinae</name>
    <dbReference type="NCBI Taxonomy" id="438745"/>
    <lineage>
        <taxon>Bacteria</taxon>
        <taxon>Pseudomonadati</taxon>
        <taxon>Pseudomonadota</taxon>
        <taxon>Gammaproteobacteria</taxon>
        <taxon>Oceanospirillales</taxon>
        <taxon>Halomonadaceae</taxon>
        <taxon>Halomonas</taxon>
    </lineage>
</organism>
<feature type="chain" id="PRO_5046714523" evidence="2">
    <location>
        <begin position="23"/>
        <end position="327"/>
    </location>
</feature>
<feature type="signal peptide" evidence="2">
    <location>
        <begin position="1"/>
        <end position="22"/>
    </location>
</feature>
<proteinExistence type="predicted"/>
<dbReference type="InterPro" id="IPR000073">
    <property type="entry name" value="AB_hydrolase_1"/>
</dbReference>
<dbReference type="Pfam" id="PF12146">
    <property type="entry name" value="Hydrolase_4"/>
    <property type="match status" value="1"/>
</dbReference>
<feature type="region of interest" description="Disordered" evidence="1">
    <location>
        <begin position="306"/>
        <end position="327"/>
    </location>
</feature>
<dbReference type="Proteomes" id="UP001596411">
    <property type="component" value="Unassembled WGS sequence"/>
</dbReference>
<keyword evidence="5" id="KW-1185">Reference proteome</keyword>
<gene>
    <name evidence="4" type="ORF">ACFQH5_03355</name>
</gene>
<dbReference type="SUPFAM" id="SSF53474">
    <property type="entry name" value="alpha/beta-Hydrolases"/>
    <property type="match status" value="1"/>
</dbReference>
<evidence type="ECO:0000259" key="3">
    <source>
        <dbReference type="Pfam" id="PF12146"/>
    </source>
</evidence>
<reference evidence="5" key="1">
    <citation type="journal article" date="2019" name="Int. J. Syst. Evol. Microbiol.">
        <title>The Global Catalogue of Microorganisms (GCM) 10K type strain sequencing project: providing services to taxonomists for standard genome sequencing and annotation.</title>
        <authorList>
            <consortium name="The Broad Institute Genomics Platform"/>
            <consortium name="The Broad Institute Genome Sequencing Center for Infectious Disease"/>
            <person name="Wu L."/>
            <person name="Ma J."/>
        </authorList>
    </citation>
    <scope>NUCLEOTIDE SEQUENCE [LARGE SCALE GENOMIC DNA]</scope>
    <source>
        <strain evidence="5">CGMCC 1.13666</strain>
    </source>
</reference>